<dbReference type="InterPro" id="IPR011708">
    <property type="entry name" value="DNA_pol3_alpha_NTPase_dom"/>
</dbReference>
<evidence type="ECO:0000256" key="1">
    <source>
        <dbReference type="ARBA" id="ARBA00004496"/>
    </source>
</evidence>
<dbReference type="Pfam" id="PF01336">
    <property type="entry name" value="tRNA_anti-codon"/>
    <property type="match status" value="1"/>
</dbReference>
<dbReference type="Gene3D" id="1.10.10.1600">
    <property type="entry name" value="Bacterial DNA polymerase III alpha subunit, thumb domain"/>
    <property type="match status" value="1"/>
</dbReference>
<dbReference type="Pfam" id="PF17657">
    <property type="entry name" value="DNA_pol3_finger"/>
    <property type="match status" value="1"/>
</dbReference>
<accession>A0ABV2TM96</accession>
<dbReference type="NCBIfam" id="TIGR00594">
    <property type="entry name" value="polc"/>
    <property type="match status" value="1"/>
</dbReference>
<keyword evidence="11" id="KW-0031">Aminopeptidase</keyword>
<evidence type="ECO:0000256" key="3">
    <source>
        <dbReference type="ARBA" id="ARBA00019114"/>
    </source>
</evidence>
<proteinExistence type="predicted"/>
<keyword evidence="7" id="KW-0235">DNA replication</keyword>
<dbReference type="SMART" id="SM00481">
    <property type="entry name" value="POLIIIAc"/>
    <property type="match status" value="1"/>
</dbReference>
<dbReference type="EC" id="2.7.7.7" evidence="2"/>
<keyword evidence="12" id="KW-1185">Reference proteome</keyword>
<dbReference type="CDD" id="cd07433">
    <property type="entry name" value="PHP_PolIIIA_DnaE1"/>
    <property type="match status" value="1"/>
</dbReference>
<dbReference type="InterPro" id="IPR016195">
    <property type="entry name" value="Pol/histidinol_Pase-like"/>
</dbReference>
<dbReference type="Pfam" id="PF14579">
    <property type="entry name" value="HHH_6"/>
    <property type="match status" value="1"/>
</dbReference>
<feature type="domain" description="Polymerase/histidinol phosphatase N-terminal" evidence="10">
    <location>
        <begin position="15"/>
        <end position="82"/>
    </location>
</feature>
<evidence type="ECO:0000256" key="9">
    <source>
        <dbReference type="ARBA" id="ARBA00049244"/>
    </source>
</evidence>
<dbReference type="EMBL" id="JBEWZI010000010">
    <property type="protein sequence ID" value="MET7014658.1"/>
    <property type="molecule type" value="Genomic_DNA"/>
</dbReference>
<dbReference type="PANTHER" id="PTHR32294">
    <property type="entry name" value="DNA POLYMERASE III SUBUNIT ALPHA"/>
    <property type="match status" value="1"/>
</dbReference>
<dbReference type="InterPro" id="IPR004013">
    <property type="entry name" value="PHP_dom"/>
</dbReference>
<dbReference type="Pfam" id="PF02811">
    <property type="entry name" value="PHP"/>
    <property type="match status" value="1"/>
</dbReference>
<keyword evidence="4" id="KW-0963">Cytoplasm</keyword>
<sequence>MQISPLISPDNPAFVHLRLHTEFSIEDGITRIDEVIAAAAADGQPALAISDLANLFGMVKHYKGCRGRGIKPVIGLDAWISNEVERDKPFRVLLLVKHREGYRQLCELLSRAYLENKHRGRAELRRDWLTAESAAGLICLSGALQGDIAAALAAGKLPAAQTLAQDWAERFPDSFYIEVQRAGHPGTDTYVQQAQHLAGELGLPLVATHPVQFLAREDFKAHEARVCISQGYVLADTRRPKLFTEEQYFKTQAEMLALFDDIPEALQNAVEIAKRCSLTVVLGKNFLPQFPTPEGMTLDEFLVAEAKSGLEIRLAQLYPDEAKRDAERPRYLDRLKFETDTIVQMGFPGYFLIVADFIRWGKKNGVPIGPGRGSGAGSLVAYSLDITDIDPTAYALLFERFLNPERVSMPDFDIDFCQEKRYMVIDYVRQRYGQNAVSQIATFGTMASKAVVRDVGRVLDLPYGLCDRLSKLIPIEQNKPLGLTEARESEPGINEMMNEDGDGESVSELWDLALPLEGMTRGVGMHAGGVLIADGNITDFCPIYLADGEDASTVSQFDKDDVEAVGLVKFDFLGLRNLTIIELALKYVEKLTGARPDLMSLGFSDQAAYKILRDANTTAIFQVESDGMKKLLSKLGPDRFEDIIAVLALYRPGPLGSGMVDNFILRKKGQQAIDYFHPDLKACLEPTYGVIVYQEQVMQISQIIGGYSLGGADMLRRAMGKKKKEEMDLHRATIAEGAAKKGYDPALAEQLFDLMAQFAEYGFNKSHTAAYAVVTYHTAWLKAYHCSAFMAATMSSDMDSTDTVKIFFEDTLNNKIVVLPPDVNHSAYRFEPVDAKTIRYGLGAVKGCGEPAVKGIIAAREAGGPFKDIFDFCARVDRRAANRRVMEALVRAGALDTIAPLAEDGKAHRARLLATVGVAMEAAEQAAASAGQGGLFDMGDGPSEIAPEYIDAPHWNEKRRLTEEKVAIGFFISGHPFHGYAAEVRRFVRTPLSRVEPRREPQTLAGVVSGIRIKMGARGKIAFVTLDDGSKPLDVMIYAEVLDANKGKITQDEVLIVEAKVSSDDYGGGGGGLRVIADKLLTLGEARGRFARLLTLRMNGAAADGKTGGKTAVTHLLSLLNPYRGARDEGCCPIRVRYCNGAAEADLPLGDGWRVRLDDSLLESLREWLSSECVEIIYQ</sequence>
<comment type="catalytic activity">
    <reaction evidence="9">
        <text>DNA(n) + a 2'-deoxyribonucleoside 5'-triphosphate = DNA(n+1) + diphosphate</text>
        <dbReference type="Rhea" id="RHEA:22508"/>
        <dbReference type="Rhea" id="RHEA-COMP:17339"/>
        <dbReference type="Rhea" id="RHEA-COMP:17340"/>
        <dbReference type="ChEBI" id="CHEBI:33019"/>
        <dbReference type="ChEBI" id="CHEBI:61560"/>
        <dbReference type="ChEBI" id="CHEBI:173112"/>
        <dbReference type="EC" id="2.7.7.7"/>
    </reaction>
</comment>
<name>A0ABV2TM96_9RHOO</name>
<keyword evidence="6 11" id="KW-0548">Nucleotidyltransferase</keyword>
<dbReference type="InterPro" id="IPR029460">
    <property type="entry name" value="DNAPol_HHH"/>
</dbReference>
<comment type="subcellular location">
    <subcellularLocation>
        <location evidence="1">Cytoplasm</location>
    </subcellularLocation>
</comment>
<dbReference type="Gene3D" id="1.10.150.870">
    <property type="match status" value="1"/>
</dbReference>
<evidence type="ECO:0000259" key="10">
    <source>
        <dbReference type="SMART" id="SM00481"/>
    </source>
</evidence>
<evidence type="ECO:0000256" key="6">
    <source>
        <dbReference type="ARBA" id="ARBA00022695"/>
    </source>
</evidence>
<evidence type="ECO:0000256" key="8">
    <source>
        <dbReference type="ARBA" id="ARBA00022932"/>
    </source>
</evidence>
<dbReference type="CDD" id="cd04485">
    <property type="entry name" value="DnaE_OBF"/>
    <property type="match status" value="1"/>
</dbReference>
<evidence type="ECO:0000313" key="11">
    <source>
        <dbReference type="EMBL" id="MET7014658.1"/>
    </source>
</evidence>
<evidence type="ECO:0000256" key="2">
    <source>
        <dbReference type="ARBA" id="ARBA00012417"/>
    </source>
</evidence>
<dbReference type="NCBIfam" id="NF004226">
    <property type="entry name" value="PRK05673.1"/>
    <property type="match status" value="1"/>
</dbReference>
<dbReference type="Proteomes" id="UP001549691">
    <property type="component" value="Unassembled WGS sequence"/>
</dbReference>
<dbReference type="InterPro" id="IPR003141">
    <property type="entry name" value="Pol/His_phosphatase_N"/>
</dbReference>
<dbReference type="GO" id="GO:0003887">
    <property type="term" value="F:DNA-directed DNA polymerase activity"/>
    <property type="evidence" value="ECO:0007669"/>
    <property type="project" value="UniProtKB-EC"/>
</dbReference>
<evidence type="ECO:0000256" key="4">
    <source>
        <dbReference type="ARBA" id="ARBA00022490"/>
    </source>
</evidence>
<dbReference type="PANTHER" id="PTHR32294:SF0">
    <property type="entry name" value="DNA POLYMERASE III SUBUNIT ALPHA"/>
    <property type="match status" value="1"/>
</dbReference>
<evidence type="ECO:0000313" key="12">
    <source>
        <dbReference type="Proteomes" id="UP001549691"/>
    </source>
</evidence>
<dbReference type="InterPro" id="IPR041931">
    <property type="entry name" value="DNA_pol3_alpha_thumb_dom"/>
</dbReference>
<protein>
    <recommendedName>
        <fullName evidence="3">DNA polymerase III subunit alpha</fullName>
        <ecNumber evidence="2">2.7.7.7</ecNumber>
    </recommendedName>
</protein>
<dbReference type="Gene3D" id="3.20.20.140">
    <property type="entry name" value="Metal-dependent hydrolases"/>
    <property type="match status" value="1"/>
</dbReference>
<evidence type="ECO:0000256" key="5">
    <source>
        <dbReference type="ARBA" id="ARBA00022679"/>
    </source>
</evidence>
<dbReference type="SUPFAM" id="SSF89550">
    <property type="entry name" value="PHP domain-like"/>
    <property type="match status" value="1"/>
</dbReference>
<dbReference type="InterPro" id="IPR040982">
    <property type="entry name" value="DNA_pol3_finger"/>
</dbReference>
<dbReference type="InterPro" id="IPR004365">
    <property type="entry name" value="NA-bd_OB_tRNA"/>
</dbReference>
<dbReference type="Pfam" id="PF20914">
    <property type="entry name" value="DNA_pol_IIIA_C"/>
    <property type="match status" value="1"/>
</dbReference>
<dbReference type="InterPro" id="IPR049821">
    <property type="entry name" value="PolIIIA_DnaE1_PHP"/>
</dbReference>
<keyword evidence="5 11" id="KW-0808">Transferase</keyword>
<dbReference type="InterPro" id="IPR048472">
    <property type="entry name" value="DNA_pol_IIIA_C"/>
</dbReference>
<comment type="caution">
    <text evidence="11">The sequence shown here is derived from an EMBL/GenBank/DDBJ whole genome shotgun (WGS) entry which is preliminary data.</text>
</comment>
<gene>
    <name evidence="11" type="primary">dnaE</name>
    <name evidence="11" type="ORF">ABXR19_10705</name>
</gene>
<dbReference type="GO" id="GO:0004177">
    <property type="term" value="F:aminopeptidase activity"/>
    <property type="evidence" value="ECO:0007669"/>
    <property type="project" value="UniProtKB-KW"/>
</dbReference>
<keyword evidence="11" id="KW-0378">Hydrolase</keyword>
<dbReference type="Pfam" id="PF07733">
    <property type="entry name" value="DNA_pol3_alpha"/>
    <property type="match status" value="1"/>
</dbReference>
<reference evidence="11 12" key="1">
    <citation type="submission" date="2024-07" db="EMBL/GenBank/DDBJ databases">
        <title>Uliginosibacterium flavum JJ3220;KACC:17644.</title>
        <authorList>
            <person name="Kim M.K."/>
        </authorList>
    </citation>
    <scope>NUCLEOTIDE SEQUENCE [LARGE SCALE GENOMIC DNA]</scope>
    <source>
        <strain evidence="11 12">KACC:17644</strain>
    </source>
</reference>
<dbReference type="RefSeq" id="WP_354601119.1">
    <property type="nucleotide sequence ID" value="NZ_JBEWZI010000010.1"/>
</dbReference>
<evidence type="ECO:0000256" key="7">
    <source>
        <dbReference type="ARBA" id="ARBA00022705"/>
    </source>
</evidence>
<keyword evidence="8" id="KW-0239">DNA-directed DNA polymerase</keyword>
<dbReference type="InterPro" id="IPR004805">
    <property type="entry name" value="DnaE2/DnaE/PolC"/>
</dbReference>
<organism evidence="11 12">
    <name type="scientific">Uliginosibacterium flavum</name>
    <dbReference type="NCBI Taxonomy" id="1396831"/>
    <lineage>
        <taxon>Bacteria</taxon>
        <taxon>Pseudomonadati</taxon>
        <taxon>Pseudomonadota</taxon>
        <taxon>Betaproteobacteria</taxon>
        <taxon>Rhodocyclales</taxon>
        <taxon>Zoogloeaceae</taxon>
        <taxon>Uliginosibacterium</taxon>
    </lineage>
</organism>
<keyword evidence="11" id="KW-0645">Protease</keyword>